<accession>A0A821QYG6</accession>
<evidence type="ECO:0000259" key="1">
    <source>
        <dbReference type="PROSITE" id="PS50030"/>
    </source>
</evidence>
<name>A0A821QYG6_9BILA</name>
<evidence type="ECO:0000313" key="3">
    <source>
        <dbReference type="Proteomes" id="UP000663873"/>
    </source>
</evidence>
<protein>
    <recommendedName>
        <fullName evidence="1">UBA domain-containing protein</fullName>
    </recommendedName>
</protein>
<dbReference type="Proteomes" id="UP000663873">
    <property type="component" value="Unassembled WGS sequence"/>
</dbReference>
<dbReference type="CDD" id="cd14294">
    <property type="entry name" value="UBA1_UBP5_like"/>
    <property type="match status" value="1"/>
</dbReference>
<keyword evidence="3" id="KW-1185">Reference proteome</keyword>
<dbReference type="InterPro" id="IPR015940">
    <property type="entry name" value="UBA"/>
</dbReference>
<feature type="domain" description="UBA" evidence="1">
    <location>
        <begin position="1"/>
        <end position="30"/>
    </location>
</feature>
<dbReference type="PROSITE" id="PS50030">
    <property type="entry name" value="UBA"/>
    <property type="match status" value="1"/>
</dbReference>
<dbReference type="PANTHER" id="PTHR46713">
    <property type="entry name" value="F13M7.16 PROTEIN"/>
    <property type="match status" value="1"/>
</dbReference>
<proteinExistence type="predicted"/>
<dbReference type="SUPFAM" id="SSF46934">
    <property type="entry name" value="UBA-like"/>
    <property type="match status" value="1"/>
</dbReference>
<evidence type="ECO:0000313" key="2">
    <source>
        <dbReference type="EMBL" id="CAF4829127.1"/>
    </source>
</evidence>
<feature type="non-terminal residue" evidence="2">
    <location>
        <position position="1"/>
    </location>
</feature>
<dbReference type="EMBL" id="CAJOBP010054968">
    <property type="protein sequence ID" value="CAF4829127.1"/>
    <property type="molecule type" value="Genomic_DNA"/>
</dbReference>
<gene>
    <name evidence="2" type="ORF">UJA718_LOCUS42528</name>
</gene>
<organism evidence="2 3">
    <name type="scientific">Rotaria socialis</name>
    <dbReference type="NCBI Taxonomy" id="392032"/>
    <lineage>
        <taxon>Eukaryota</taxon>
        <taxon>Metazoa</taxon>
        <taxon>Spiralia</taxon>
        <taxon>Gnathifera</taxon>
        <taxon>Rotifera</taxon>
        <taxon>Eurotatoria</taxon>
        <taxon>Bdelloidea</taxon>
        <taxon>Philodinida</taxon>
        <taxon>Philodinidae</taxon>
        <taxon>Rotaria</taxon>
    </lineage>
</organism>
<comment type="caution">
    <text evidence="2">The sequence shown here is derived from an EMBL/GenBank/DDBJ whole genome shotgun (WGS) entry which is preliminary data.</text>
</comment>
<dbReference type="Gene3D" id="1.10.8.10">
    <property type="entry name" value="DNA helicase RuvA subunit, C-terminal domain"/>
    <property type="match status" value="2"/>
</dbReference>
<sequence length="72" mass="7786">MGFSIEGCKKALVNTGNNSIEAAMNWVFEHQVDPDFDTPYLVSNKSSTPTADEESLGILMSMGVSRSHAIHA</sequence>
<dbReference type="AlphaFoldDB" id="A0A821QYG6"/>
<dbReference type="InterPro" id="IPR009060">
    <property type="entry name" value="UBA-like_sf"/>
</dbReference>
<reference evidence="2" key="1">
    <citation type="submission" date="2021-02" db="EMBL/GenBank/DDBJ databases">
        <authorList>
            <person name="Nowell W R."/>
        </authorList>
    </citation>
    <scope>NUCLEOTIDE SEQUENCE</scope>
</reference>
<dbReference type="PANTHER" id="PTHR46713:SF1">
    <property type="entry name" value="F13M7.16 PROTEIN"/>
    <property type="match status" value="1"/>
</dbReference>
<dbReference type="Pfam" id="PF22562">
    <property type="entry name" value="UBA_7"/>
    <property type="match status" value="1"/>
</dbReference>